<feature type="chain" id="PRO_5017676730" evidence="1">
    <location>
        <begin position="22"/>
        <end position="87"/>
    </location>
</feature>
<gene>
    <name evidence="2" type="ORF">DFR26_1208</name>
</gene>
<evidence type="ECO:0000313" key="2">
    <source>
        <dbReference type="EMBL" id="REH39035.1"/>
    </source>
</evidence>
<proteinExistence type="predicted"/>
<dbReference type="InterPro" id="IPR022053">
    <property type="entry name" value="DUF3613"/>
</dbReference>
<organism evidence="2 3">
    <name type="scientific">Paraperlucidibaca baekdonensis</name>
    <dbReference type="NCBI Taxonomy" id="748120"/>
    <lineage>
        <taxon>Bacteria</taxon>
        <taxon>Pseudomonadati</taxon>
        <taxon>Pseudomonadota</taxon>
        <taxon>Gammaproteobacteria</taxon>
        <taxon>Moraxellales</taxon>
        <taxon>Moraxellaceae</taxon>
        <taxon>Paraperlucidibaca</taxon>
    </lineage>
</organism>
<name>A0A3E0H6M7_9GAMM</name>
<sequence length="87" mass="9319">MKILHSVMVIGVAMISTSALAMEASAPTKPGDQAEAWLNVQASGALASSNPQAAKTIQRDKAAERLMKTYDFPIKESYYGDNFTPGQ</sequence>
<protein>
    <submittedName>
        <fullName evidence="2">Uncharacterized protein DUF3613</fullName>
    </submittedName>
</protein>
<dbReference type="Proteomes" id="UP000256774">
    <property type="component" value="Unassembled WGS sequence"/>
</dbReference>
<accession>A0A3E0H6M7</accession>
<dbReference type="OrthoDB" id="7068897at2"/>
<keyword evidence="1" id="KW-0732">Signal</keyword>
<keyword evidence="3" id="KW-1185">Reference proteome</keyword>
<feature type="signal peptide" evidence="1">
    <location>
        <begin position="1"/>
        <end position="21"/>
    </location>
</feature>
<comment type="caution">
    <text evidence="2">The sequence shown here is derived from an EMBL/GenBank/DDBJ whole genome shotgun (WGS) entry which is preliminary data.</text>
</comment>
<dbReference type="RefSeq" id="WP_116208045.1">
    <property type="nucleotide sequence ID" value="NZ_QUNR01000002.1"/>
</dbReference>
<dbReference type="AlphaFoldDB" id="A0A3E0H6M7"/>
<dbReference type="Pfam" id="PF12266">
    <property type="entry name" value="DUF3613"/>
    <property type="match status" value="1"/>
</dbReference>
<evidence type="ECO:0000313" key="3">
    <source>
        <dbReference type="Proteomes" id="UP000256774"/>
    </source>
</evidence>
<dbReference type="EMBL" id="QUNR01000002">
    <property type="protein sequence ID" value="REH39035.1"/>
    <property type="molecule type" value="Genomic_DNA"/>
</dbReference>
<evidence type="ECO:0000256" key="1">
    <source>
        <dbReference type="SAM" id="SignalP"/>
    </source>
</evidence>
<reference evidence="2 3" key="1">
    <citation type="submission" date="2018-08" db="EMBL/GenBank/DDBJ databases">
        <title>Genomic Encyclopedia of Type Strains, Phase IV (KMG-IV): sequencing the most valuable type-strain genomes for metagenomic binning, comparative biology and taxonomic classification.</title>
        <authorList>
            <person name="Goeker M."/>
        </authorList>
    </citation>
    <scope>NUCLEOTIDE SEQUENCE [LARGE SCALE GENOMIC DNA]</scope>
    <source>
        <strain evidence="2 3">DSM 26022</strain>
    </source>
</reference>